<evidence type="ECO:0000313" key="3">
    <source>
        <dbReference type="Proteomes" id="UP000191663"/>
    </source>
</evidence>
<protein>
    <recommendedName>
        <fullName evidence="4">DUF1614 domain-containing protein</fullName>
    </recommendedName>
</protein>
<dbReference type="InterPro" id="IPR011672">
    <property type="entry name" value="DUF1614"/>
</dbReference>
<feature type="transmembrane region" description="Helical" evidence="1">
    <location>
        <begin position="116"/>
        <end position="134"/>
    </location>
</feature>
<reference evidence="3" key="1">
    <citation type="submission" date="2017-01" db="EMBL/GenBank/DDBJ databases">
        <title>Novel pathways for hydrocarbon cycling and metabolic interdependencies in hydrothermal sediment communities.</title>
        <authorList>
            <person name="Dombrowski N."/>
            <person name="Seitz K."/>
            <person name="Teske A."/>
            <person name="Baker B."/>
        </authorList>
    </citation>
    <scope>NUCLEOTIDE SEQUENCE [LARGE SCALE GENOMIC DNA]</scope>
</reference>
<gene>
    <name evidence="2" type="ORF">BXT86_01505</name>
</gene>
<name>A0A1V4QGJ9_UNCW3</name>
<keyword evidence="1" id="KW-0472">Membrane</keyword>
<sequence length="167" mass="18261">MFFLPISLLFFLLLILILPVLFLFIPAHIITHAFQKLGLSAEVGLSFFIFSLIGSTINIPIKEEPCYEVPRVSHLAQLLFSHISPPSQKRVLAINVGGAILPMILAVYLFLTRAPLVPTLIATIGMIIITKFLARPVPNVGIAMPGLIPPLFAVILAWILSPHNPAP</sequence>
<feature type="non-terminal residue" evidence="2">
    <location>
        <position position="167"/>
    </location>
</feature>
<dbReference type="EMBL" id="MUKB01000019">
    <property type="protein sequence ID" value="OPX18362.1"/>
    <property type="molecule type" value="Genomic_DNA"/>
</dbReference>
<feature type="transmembrane region" description="Helical" evidence="1">
    <location>
        <begin position="6"/>
        <end position="25"/>
    </location>
</feature>
<proteinExistence type="predicted"/>
<feature type="transmembrane region" description="Helical" evidence="1">
    <location>
        <begin position="37"/>
        <end position="61"/>
    </location>
</feature>
<feature type="transmembrane region" description="Helical" evidence="1">
    <location>
        <begin position="140"/>
        <end position="160"/>
    </location>
</feature>
<dbReference type="Proteomes" id="UP000191663">
    <property type="component" value="Unassembled WGS sequence"/>
</dbReference>
<evidence type="ECO:0000256" key="1">
    <source>
        <dbReference type="SAM" id="Phobius"/>
    </source>
</evidence>
<organism evidence="2 3">
    <name type="scientific">candidate division WOR-3 bacterium 4484_100</name>
    <dbReference type="NCBI Taxonomy" id="1936077"/>
    <lineage>
        <taxon>Bacteria</taxon>
        <taxon>Bacteria division WOR-3</taxon>
    </lineage>
</organism>
<comment type="caution">
    <text evidence="2">The sequence shown here is derived from an EMBL/GenBank/DDBJ whole genome shotgun (WGS) entry which is preliminary data.</text>
</comment>
<feature type="transmembrane region" description="Helical" evidence="1">
    <location>
        <begin position="91"/>
        <end position="111"/>
    </location>
</feature>
<accession>A0A1V4QGJ9</accession>
<dbReference type="AlphaFoldDB" id="A0A1V4QGJ9"/>
<keyword evidence="1" id="KW-0812">Transmembrane</keyword>
<evidence type="ECO:0008006" key="4">
    <source>
        <dbReference type="Google" id="ProtNLM"/>
    </source>
</evidence>
<keyword evidence="1" id="KW-1133">Transmembrane helix</keyword>
<dbReference type="Pfam" id="PF07758">
    <property type="entry name" value="DUF1614"/>
    <property type="match status" value="1"/>
</dbReference>
<evidence type="ECO:0000313" key="2">
    <source>
        <dbReference type="EMBL" id="OPX18362.1"/>
    </source>
</evidence>